<gene>
    <name evidence="2" type="ORF">ACE3NQ_09340</name>
</gene>
<feature type="domain" description="Aminoglycoside phosphotransferase" evidence="1">
    <location>
        <begin position="23"/>
        <end position="243"/>
    </location>
</feature>
<protein>
    <submittedName>
        <fullName evidence="2">Phosphotransferase</fullName>
    </submittedName>
</protein>
<reference evidence="2 3" key="1">
    <citation type="submission" date="2024-09" db="EMBL/GenBank/DDBJ databases">
        <authorList>
            <person name="Ruan L."/>
        </authorList>
    </citation>
    <scope>NUCLEOTIDE SEQUENCE [LARGE SCALE GENOMIC DNA]</scope>
    <source>
        <strain evidence="2 3">D33</strain>
    </source>
</reference>
<name>A0ABV5B5Z4_9BACL</name>
<evidence type="ECO:0000313" key="2">
    <source>
        <dbReference type="EMBL" id="MFB5681112.1"/>
    </source>
</evidence>
<comment type="caution">
    <text evidence="2">The sequence shown here is derived from an EMBL/GenBank/DDBJ whole genome shotgun (WGS) entry which is preliminary data.</text>
</comment>
<dbReference type="Proteomes" id="UP001580407">
    <property type="component" value="Unassembled WGS sequence"/>
</dbReference>
<dbReference type="Gene3D" id="3.30.200.20">
    <property type="entry name" value="Phosphorylase Kinase, domain 1"/>
    <property type="match status" value="1"/>
</dbReference>
<accession>A0ABV5B5Z4</accession>
<organism evidence="2 3">
    <name type="scientific">Paenibacillus terreus</name>
    <dbReference type="NCBI Taxonomy" id="1387834"/>
    <lineage>
        <taxon>Bacteria</taxon>
        <taxon>Bacillati</taxon>
        <taxon>Bacillota</taxon>
        <taxon>Bacilli</taxon>
        <taxon>Bacillales</taxon>
        <taxon>Paenibacillaceae</taxon>
        <taxon>Paenibacillus</taxon>
    </lineage>
</organism>
<sequence>MENIKEILHHHYRLEASHVIPQQGGWSALAYRVTTGEQSYFLKLYDKSRASTPKLTALINIYSPLLLWLHDNSRLKGKVPVPLATQDGRYQCEDDEGIYLLYKYIAGETIGERELTPQQTAQLAGIVSELHSFGSEVPVNTAQIKEEFELPFLHSLKQVIGGHLHAVPTDIRDVLYPFIEPLNALISATEGLSQSLKHRPLRYALCHTDLHNWNLMQSGDDLVLIDWEGIRLAPVEADMMFIVDQPYYDVFLDMYTRKHPDYVPNPEALNFYQGRRKLEDIWEWTELLLFNSQDARERGSALHSLANELKSLHG</sequence>
<evidence type="ECO:0000313" key="3">
    <source>
        <dbReference type="Proteomes" id="UP001580407"/>
    </source>
</evidence>
<dbReference type="Gene3D" id="1.20.58.840">
    <property type="match status" value="1"/>
</dbReference>
<dbReference type="RefSeq" id="WP_375524902.1">
    <property type="nucleotide sequence ID" value="NZ_JBHILM010000008.1"/>
</dbReference>
<proteinExistence type="predicted"/>
<dbReference type="InterPro" id="IPR011009">
    <property type="entry name" value="Kinase-like_dom_sf"/>
</dbReference>
<dbReference type="Gene3D" id="1.10.510.10">
    <property type="entry name" value="Transferase(Phosphotransferase) domain 1"/>
    <property type="match status" value="1"/>
</dbReference>
<dbReference type="SUPFAM" id="SSF56112">
    <property type="entry name" value="Protein kinase-like (PK-like)"/>
    <property type="match status" value="1"/>
</dbReference>
<dbReference type="Pfam" id="PF01636">
    <property type="entry name" value="APH"/>
    <property type="match status" value="1"/>
</dbReference>
<evidence type="ECO:0000259" key="1">
    <source>
        <dbReference type="Pfam" id="PF01636"/>
    </source>
</evidence>
<dbReference type="EMBL" id="JBHILM010000008">
    <property type="protein sequence ID" value="MFB5681112.1"/>
    <property type="molecule type" value="Genomic_DNA"/>
</dbReference>
<dbReference type="InterPro" id="IPR002575">
    <property type="entry name" value="Aminoglycoside_PTrfase"/>
</dbReference>
<keyword evidence="3" id="KW-1185">Reference proteome</keyword>